<feature type="compositionally biased region" description="Polar residues" evidence="10">
    <location>
        <begin position="1"/>
        <end position="13"/>
    </location>
</feature>
<organism evidence="13 14">
    <name type="scientific">Aporhodopirellula aestuarii</name>
    <dbReference type="NCBI Taxonomy" id="2950107"/>
    <lineage>
        <taxon>Bacteria</taxon>
        <taxon>Pseudomonadati</taxon>
        <taxon>Planctomycetota</taxon>
        <taxon>Planctomycetia</taxon>
        <taxon>Pirellulales</taxon>
        <taxon>Pirellulaceae</taxon>
        <taxon>Aporhodopirellula</taxon>
    </lineage>
</organism>
<evidence type="ECO:0000256" key="8">
    <source>
        <dbReference type="ARBA" id="ARBA00023157"/>
    </source>
</evidence>
<feature type="transmembrane region" description="Helical" evidence="11">
    <location>
        <begin position="319"/>
        <end position="340"/>
    </location>
</feature>
<evidence type="ECO:0000256" key="1">
    <source>
        <dbReference type="ARBA" id="ARBA00004141"/>
    </source>
</evidence>
<evidence type="ECO:0000256" key="2">
    <source>
        <dbReference type="ARBA" id="ARBA00006214"/>
    </source>
</evidence>
<keyword evidence="14" id="KW-1185">Reference proteome</keyword>
<comment type="subcellular location">
    <subcellularLocation>
        <location evidence="1">Membrane</location>
        <topology evidence="1">Multi-pass membrane protein</topology>
    </subcellularLocation>
</comment>
<keyword evidence="5 11" id="KW-1133">Transmembrane helix</keyword>
<feature type="domain" description="Vitamin K epoxide reductase" evidence="12">
    <location>
        <begin position="237"/>
        <end position="366"/>
    </location>
</feature>
<evidence type="ECO:0000256" key="4">
    <source>
        <dbReference type="ARBA" id="ARBA00022719"/>
    </source>
</evidence>
<evidence type="ECO:0000256" key="9">
    <source>
        <dbReference type="ARBA" id="ARBA00023284"/>
    </source>
</evidence>
<dbReference type="InterPro" id="IPR012932">
    <property type="entry name" value="VKOR"/>
</dbReference>
<protein>
    <submittedName>
        <fullName evidence="13">Vitamin K epoxide reductase</fullName>
    </submittedName>
</protein>
<keyword evidence="8" id="KW-1015">Disulfide bond</keyword>
<dbReference type="EMBL" id="JAMQBK010000083">
    <property type="protein sequence ID" value="MCM2374303.1"/>
    <property type="molecule type" value="Genomic_DNA"/>
</dbReference>
<comment type="similarity">
    <text evidence="2">Belongs to the VKOR family.</text>
</comment>
<keyword evidence="3 11" id="KW-0812">Transmembrane</keyword>
<evidence type="ECO:0000256" key="11">
    <source>
        <dbReference type="SAM" id="Phobius"/>
    </source>
</evidence>
<feature type="compositionally biased region" description="Basic and acidic residues" evidence="10">
    <location>
        <begin position="37"/>
        <end position="64"/>
    </location>
</feature>
<dbReference type="Gene3D" id="1.20.1440.130">
    <property type="entry name" value="VKOR domain"/>
    <property type="match status" value="1"/>
</dbReference>
<keyword evidence="9" id="KW-0676">Redox-active center</keyword>
<dbReference type="RefSeq" id="WP_250932192.1">
    <property type="nucleotide sequence ID" value="NZ_JAMQBK010000083.1"/>
</dbReference>
<feature type="transmembrane region" description="Helical" evidence="11">
    <location>
        <begin position="82"/>
        <end position="104"/>
    </location>
</feature>
<gene>
    <name evidence="13" type="ORF">NB063_27105</name>
</gene>
<dbReference type="CDD" id="cd12919">
    <property type="entry name" value="VKOR_2"/>
    <property type="match status" value="1"/>
</dbReference>
<keyword evidence="6" id="KW-0560">Oxidoreductase</keyword>
<dbReference type="Pfam" id="PF07884">
    <property type="entry name" value="VKOR"/>
    <property type="match status" value="1"/>
</dbReference>
<evidence type="ECO:0000256" key="7">
    <source>
        <dbReference type="ARBA" id="ARBA00023136"/>
    </source>
</evidence>
<dbReference type="Proteomes" id="UP001202961">
    <property type="component" value="Unassembled WGS sequence"/>
</dbReference>
<evidence type="ECO:0000256" key="6">
    <source>
        <dbReference type="ARBA" id="ARBA00023002"/>
    </source>
</evidence>
<feature type="transmembrane region" description="Helical" evidence="11">
    <location>
        <begin position="237"/>
        <end position="265"/>
    </location>
</feature>
<evidence type="ECO:0000256" key="5">
    <source>
        <dbReference type="ARBA" id="ARBA00022989"/>
    </source>
</evidence>
<evidence type="ECO:0000313" key="14">
    <source>
        <dbReference type="Proteomes" id="UP001202961"/>
    </source>
</evidence>
<sequence>MNEQPGQKSNSDNHLPMGSRGVSRPMAEMEVQSGGDDNNHRDHEHRDHEKHEHEQRQHNEHDHAMSREERLSMLKMHYQQTLWVYWTLPLLGIWLVLAPLNFGYLNESLWVDPSGGRGPWFAEDSTAELRALRAWLMTGSDVLSGILLTIFGWRSLKPNRPYSLWICCGVGVWLTFAPVLFWAPTAASYANDSLVGILVMALTILIPGMPNMIMYMQHGPAQPPGWSYNPSSWPQRWVMIVTGFLGFIVSRYLAMFQLGYIDYVWDPFFGFESGTKKVLNSQMSHLWPISDGGLGVISYTFEFLMGYMGSPARWRTMPWMVAFFGVLVIPLGLTHIVLVISQPVIVHAWCSLCLLAALVMLPMIPLEVDEVVAMFQHVRQAKKRGDRDGSLWAIFWKGGKADGCTADSRSPSMIGFADRPVSLFKASIWGMSFPWTLVACTGLGVFVMCMPTLFGIDITTTAADIGHLGGALIVTVSVISMGEVVRLGRYLNLVLALALAVGPWLVDQASINYAVTSMIMGITVAALSIPRGKVTESYGSWDRYVR</sequence>
<reference evidence="13 14" key="1">
    <citation type="journal article" date="2022" name="Syst. Appl. Microbiol.">
        <title>Rhodopirellula aestuarii sp. nov., a novel member of the genus Rhodopirellula isolated from brackish sediments collected in the Tagus River estuary, Portugal.</title>
        <authorList>
            <person name="Vitorino I.R."/>
            <person name="Klimek D."/>
            <person name="Calusinska M."/>
            <person name="Lobo-da-Cunha A."/>
            <person name="Vasconcelos V."/>
            <person name="Lage O.M."/>
        </authorList>
    </citation>
    <scope>NUCLEOTIDE SEQUENCE [LARGE SCALE GENOMIC DNA]</scope>
    <source>
        <strain evidence="13 14">ICT_H3.1</strain>
    </source>
</reference>
<feature type="transmembrane region" description="Helical" evidence="11">
    <location>
        <begin position="346"/>
        <end position="366"/>
    </location>
</feature>
<evidence type="ECO:0000259" key="12">
    <source>
        <dbReference type="Pfam" id="PF07884"/>
    </source>
</evidence>
<proteinExistence type="inferred from homology"/>
<keyword evidence="4" id="KW-0874">Quinone</keyword>
<feature type="transmembrane region" description="Helical" evidence="11">
    <location>
        <begin position="162"/>
        <end position="183"/>
    </location>
</feature>
<evidence type="ECO:0000256" key="10">
    <source>
        <dbReference type="SAM" id="MobiDB-lite"/>
    </source>
</evidence>
<name>A0ABT0UD50_9BACT</name>
<evidence type="ECO:0000256" key="3">
    <source>
        <dbReference type="ARBA" id="ARBA00022692"/>
    </source>
</evidence>
<evidence type="ECO:0000313" key="13">
    <source>
        <dbReference type="EMBL" id="MCM2374303.1"/>
    </source>
</evidence>
<feature type="transmembrane region" description="Helical" evidence="11">
    <location>
        <begin position="511"/>
        <end position="529"/>
    </location>
</feature>
<feature type="transmembrane region" description="Helical" evidence="11">
    <location>
        <begin position="462"/>
        <end position="480"/>
    </location>
</feature>
<keyword evidence="7 11" id="KW-0472">Membrane</keyword>
<dbReference type="InterPro" id="IPR038354">
    <property type="entry name" value="VKOR_sf"/>
</dbReference>
<feature type="transmembrane region" description="Helical" evidence="11">
    <location>
        <begin position="134"/>
        <end position="153"/>
    </location>
</feature>
<feature type="region of interest" description="Disordered" evidence="10">
    <location>
        <begin position="1"/>
        <end position="64"/>
    </location>
</feature>
<accession>A0ABT0UD50</accession>
<comment type="caution">
    <text evidence="13">The sequence shown here is derived from an EMBL/GenBank/DDBJ whole genome shotgun (WGS) entry which is preliminary data.</text>
</comment>
<feature type="transmembrane region" description="Helical" evidence="11">
    <location>
        <begin position="433"/>
        <end position="456"/>
    </location>
</feature>
<feature type="transmembrane region" description="Helical" evidence="11">
    <location>
        <begin position="195"/>
        <end position="216"/>
    </location>
</feature>